<reference evidence="2" key="1">
    <citation type="submission" date="2016-10" db="EMBL/GenBank/DDBJ databases">
        <authorList>
            <person name="Varghese N."/>
            <person name="Submissions S."/>
        </authorList>
    </citation>
    <scope>NUCLEOTIDE SEQUENCE [LARGE SCALE GENOMIC DNA]</scope>
    <source>
        <strain evidence="2">CGMCC 1.1761</strain>
    </source>
</reference>
<protein>
    <recommendedName>
        <fullName evidence="3">DUF1284 domain-containing protein</fullName>
    </recommendedName>
</protein>
<dbReference type="Proteomes" id="UP000198889">
    <property type="component" value="Unassembled WGS sequence"/>
</dbReference>
<dbReference type="InterPro" id="IPR009702">
    <property type="entry name" value="DUF1284"/>
</dbReference>
<evidence type="ECO:0000313" key="1">
    <source>
        <dbReference type="EMBL" id="SCW61579.1"/>
    </source>
</evidence>
<evidence type="ECO:0000313" key="2">
    <source>
        <dbReference type="Proteomes" id="UP000198889"/>
    </source>
</evidence>
<dbReference type="AlphaFoldDB" id="A0A1G4RZT8"/>
<keyword evidence="2" id="KW-1185">Reference proteome</keyword>
<dbReference type="STRING" id="177413.SAMN05660859_2012"/>
<sequence>MTIRLRAHHLLCLLTFVGRGYTLVFTAHYRRIVVRLNEGEVVELVEGPDDICTPMLDEPGHHCRNASIGLRDTQARMAIAGLLGRPLEPGRAITLTTERIERMRRAFAEGAMRAACAGCQWSDFCTQIAAQGFAGTRLSGAGLSPSGGCGIPD</sequence>
<proteinExistence type="predicted"/>
<organism evidence="1 2">
    <name type="scientific">Ancylobacter rudongensis</name>
    <dbReference type="NCBI Taxonomy" id="177413"/>
    <lineage>
        <taxon>Bacteria</taxon>
        <taxon>Pseudomonadati</taxon>
        <taxon>Pseudomonadota</taxon>
        <taxon>Alphaproteobacteria</taxon>
        <taxon>Hyphomicrobiales</taxon>
        <taxon>Xanthobacteraceae</taxon>
        <taxon>Ancylobacter</taxon>
    </lineage>
</organism>
<gene>
    <name evidence="1" type="ORF">SAMN05660859_2012</name>
</gene>
<dbReference type="EMBL" id="FMTP01000002">
    <property type="protein sequence ID" value="SCW61579.1"/>
    <property type="molecule type" value="Genomic_DNA"/>
</dbReference>
<dbReference type="RefSeq" id="WP_091438584.1">
    <property type="nucleotide sequence ID" value="NZ_FMTP01000002.1"/>
</dbReference>
<evidence type="ECO:0008006" key="3">
    <source>
        <dbReference type="Google" id="ProtNLM"/>
    </source>
</evidence>
<dbReference type="Pfam" id="PF06935">
    <property type="entry name" value="DUF1284"/>
    <property type="match status" value="1"/>
</dbReference>
<accession>A0A1G4RZT8</accession>
<name>A0A1G4RZT8_9HYPH</name>